<reference evidence="1 2" key="1">
    <citation type="submission" date="2021-11" db="EMBL/GenBank/DDBJ databases">
        <title>Genomic of Niabella pedocola.</title>
        <authorList>
            <person name="Wu T."/>
        </authorList>
    </citation>
    <scope>NUCLEOTIDE SEQUENCE [LARGE SCALE GENOMIC DNA]</scope>
    <source>
        <strain evidence="1 2">JCM 31011</strain>
    </source>
</reference>
<protein>
    <recommendedName>
        <fullName evidence="3">Secreted protein</fullName>
    </recommendedName>
</protein>
<gene>
    <name evidence="1" type="ORF">LQ567_02750</name>
</gene>
<proteinExistence type="predicted"/>
<evidence type="ECO:0000313" key="1">
    <source>
        <dbReference type="EMBL" id="MCD2421663.1"/>
    </source>
</evidence>
<sequence>MNHHVHPVPGSDVQMHLLTAPESIIPGKETPLSFKPIRHTASGKPVPLVQHHEAAFHLIVLDASLTWFRHLHPELQADGSYRITITFPRSGNYLLYADYQPEGATAVADRIPLTVAGNGPHAATATGEKLTATTANLDIEIDLTAPLHTGAAAELPFRIGREGKLLRATELLPYLGAVAHLILIHQDDKDFLHIHPQAGTDVPVVAHTQFQKAGLYRMWIQFNINGTVYTADFTLDVKEAPHSNLPQQHHAHHHG</sequence>
<dbReference type="EMBL" id="JAJNEC010000003">
    <property type="protein sequence ID" value="MCD2421663.1"/>
    <property type="molecule type" value="Genomic_DNA"/>
</dbReference>
<accession>A0ABS8PKN5</accession>
<organism evidence="1 2">
    <name type="scientific">Niabella pedocola</name>
    <dbReference type="NCBI Taxonomy" id="1752077"/>
    <lineage>
        <taxon>Bacteria</taxon>
        <taxon>Pseudomonadati</taxon>
        <taxon>Bacteroidota</taxon>
        <taxon>Chitinophagia</taxon>
        <taxon>Chitinophagales</taxon>
        <taxon>Chitinophagaceae</taxon>
        <taxon>Niabella</taxon>
    </lineage>
</organism>
<evidence type="ECO:0000313" key="2">
    <source>
        <dbReference type="Proteomes" id="UP001199816"/>
    </source>
</evidence>
<dbReference type="RefSeq" id="WP_231002568.1">
    <property type="nucleotide sequence ID" value="NZ_JAJNEC010000003.1"/>
</dbReference>
<keyword evidence="2" id="KW-1185">Reference proteome</keyword>
<dbReference type="Proteomes" id="UP001199816">
    <property type="component" value="Unassembled WGS sequence"/>
</dbReference>
<comment type="caution">
    <text evidence="1">The sequence shown here is derived from an EMBL/GenBank/DDBJ whole genome shotgun (WGS) entry which is preliminary data.</text>
</comment>
<evidence type="ECO:0008006" key="3">
    <source>
        <dbReference type="Google" id="ProtNLM"/>
    </source>
</evidence>
<name>A0ABS8PKN5_9BACT</name>